<evidence type="ECO:0000313" key="11">
    <source>
        <dbReference type="Proteomes" id="UP000315534"/>
    </source>
</evidence>
<dbReference type="PROSITE" id="PS00198">
    <property type="entry name" value="4FE4S_FER_1"/>
    <property type="match status" value="2"/>
</dbReference>
<keyword evidence="8" id="KW-0411">Iron-sulfur</keyword>
<proteinExistence type="inferred from homology"/>
<dbReference type="Gene3D" id="3.50.50.60">
    <property type="entry name" value="FAD/NAD(P)-binding domain"/>
    <property type="match status" value="1"/>
</dbReference>
<organism evidence="10 11">
    <name type="scientific">candidate division TA06 bacterium</name>
    <dbReference type="NCBI Taxonomy" id="2250710"/>
    <lineage>
        <taxon>Bacteria</taxon>
        <taxon>Bacteria division TA06</taxon>
    </lineage>
</organism>
<dbReference type="InterPro" id="IPR017900">
    <property type="entry name" value="4Fe4S_Fe_S_CS"/>
</dbReference>
<dbReference type="SUPFAM" id="SSF51905">
    <property type="entry name" value="FAD/NAD(P)-binding domain"/>
    <property type="match status" value="1"/>
</dbReference>
<feature type="non-terminal residue" evidence="10">
    <location>
        <position position="1"/>
    </location>
</feature>
<dbReference type="AlphaFoldDB" id="A0A523XPZ2"/>
<dbReference type="GO" id="GO:0016491">
    <property type="term" value="F:oxidoreductase activity"/>
    <property type="evidence" value="ECO:0007669"/>
    <property type="project" value="UniProtKB-KW"/>
</dbReference>
<evidence type="ECO:0000259" key="9">
    <source>
        <dbReference type="PROSITE" id="PS51379"/>
    </source>
</evidence>
<evidence type="ECO:0000256" key="4">
    <source>
        <dbReference type="ARBA" id="ARBA00022723"/>
    </source>
</evidence>
<keyword evidence="3" id="KW-0004">4Fe-4S</keyword>
<evidence type="ECO:0000256" key="6">
    <source>
        <dbReference type="ARBA" id="ARBA00023002"/>
    </source>
</evidence>
<dbReference type="GO" id="GO:0051539">
    <property type="term" value="F:4 iron, 4 sulfur cluster binding"/>
    <property type="evidence" value="ECO:0007669"/>
    <property type="project" value="UniProtKB-KW"/>
</dbReference>
<keyword evidence="4" id="KW-0479">Metal-binding</keyword>
<dbReference type="Gene3D" id="3.30.70.20">
    <property type="match status" value="1"/>
</dbReference>
<comment type="similarity">
    <text evidence="2">Belongs to the HdrA family.</text>
</comment>
<dbReference type="PRINTS" id="PR00420">
    <property type="entry name" value="RNGMNOXGNASE"/>
</dbReference>
<dbReference type="PANTHER" id="PTHR43498">
    <property type="entry name" value="FERREDOXIN:COB-COM HETERODISULFIDE REDUCTASE SUBUNIT A"/>
    <property type="match status" value="1"/>
</dbReference>
<protein>
    <submittedName>
        <fullName evidence="10">CoB--CoM heterodisulfide reductase iron-sulfur subunit A family protein</fullName>
    </submittedName>
</protein>
<dbReference type="Pfam" id="PF07992">
    <property type="entry name" value="Pyr_redox_2"/>
    <property type="match status" value="1"/>
</dbReference>
<evidence type="ECO:0000256" key="7">
    <source>
        <dbReference type="ARBA" id="ARBA00023004"/>
    </source>
</evidence>
<keyword evidence="5" id="KW-0285">Flavoprotein</keyword>
<reference evidence="10 11" key="1">
    <citation type="submission" date="2019-03" db="EMBL/GenBank/DDBJ databases">
        <title>Metabolic potential of uncultured bacteria and archaea associated with petroleum seepage in deep-sea sediments.</title>
        <authorList>
            <person name="Dong X."/>
            <person name="Hubert C."/>
        </authorList>
    </citation>
    <scope>NUCLEOTIDE SEQUENCE [LARGE SCALE GENOMIC DNA]</scope>
    <source>
        <strain evidence="10">E29_bin36</strain>
    </source>
</reference>
<dbReference type="InterPro" id="IPR023753">
    <property type="entry name" value="FAD/NAD-binding_dom"/>
</dbReference>
<keyword evidence="7" id="KW-0408">Iron</keyword>
<dbReference type="InterPro" id="IPR036188">
    <property type="entry name" value="FAD/NAD-bd_sf"/>
</dbReference>
<keyword evidence="6" id="KW-0560">Oxidoreductase</keyword>
<evidence type="ECO:0000256" key="2">
    <source>
        <dbReference type="ARBA" id="ARBA00006561"/>
    </source>
</evidence>
<dbReference type="Proteomes" id="UP000315534">
    <property type="component" value="Unassembled WGS sequence"/>
</dbReference>
<evidence type="ECO:0000256" key="3">
    <source>
        <dbReference type="ARBA" id="ARBA00022485"/>
    </source>
</evidence>
<evidence type="ECO:0000256" key="8">
    <source>
        <dbReference type="ARBA" id="ARBA00023014"/>
    </source>
</evidence>
<accession>A0A523XPZ2</accession>
<dbReference type="GO" id="GO:0046872">
    <property type="term" value="F:metal ion binding"/>
    <property type="evidence" value="ECO:0007669"/>
    <property type="project" value="UniProtKB-KW"/>
</dbReference>
<feature type="domain" description="4Fe-4S ferredoxin-type" evidence="9">
    <location>
        <begin position="472"/>
        <end position="501"/>
    </location>
</feature>
<evidence type="ECO:0000256" key="5">
    <source>
        <dbReference type="ARBA" id="ARBA00022827"/>
    </source>
</evidence>
<evidence type="ECO:0000313" key="10">
    <source>
        <dbReference type="EMBL" id="TET81360.1"/>
    </source>
</evidence>
<comment type="cofactor">
    <cofactor evidence="1">
        <name>FAD</name>
        <dbReference type="ChEBI" id="CHEBI:57692"/>
    </cofactor>
</comment>
<comment type="caution">
    <text evidence="10">The sequence shown here is derived from an EMBL/GenBank/DDBJ whole genome shotgun (WGS) entry which is preliminary data.</text>
</comment>
<sequence>KKLQDVVPVGLQSNLCLKEGIEEMLSAIRDGAIDRVAIAACSPELKEDTFRKALEEAGLNSNFLSLANIREQCSWAHDGDVTEKAVDLTRMAVERARFLKPLEKKEVPVNKEVLVVGGGFAGMKVALDLANLGLRTTLLERGVALGGRLGGFETNPAEPINSMRKAIEENRDIEVLTSAELTNGEGEVGDFSLRIKKGDEELSRSFGAIIFATGYRPEISPGDFELRPGINLISQEKLTEILKAPERLELRPKTIGFVLDVSDENCRLPTLSALNDALAVKERLGSEVYVFCKSLKVDSEGVEKVYREARDRGVVFVKFEERPRISSEDGRVKVELNDILLGDEITVFCDFLVAEERIMPSEGTEALSSILKMRIDSRGFCQDENVHLYPVSCERKGIFCVGACRGDLDIARASTDVASAVLSTYELLAPGTAIVEAERVKVDPEKCRVCLTCIRVCPHGAIRLVRVDTEREVAQIFDLACEGCGICAAICPAKAIDFEGYADEQILAEVQAIGESL</sequence>
<name>A0A523XPZ2_UNCT6</name>
<gene>
    <name evidence="10" type="ORF">E3J38_04020</name>
</gene>
<dbReference type="InterPro" id="IPR017896">
    <property type="entry name" value="4Fe4S_Fe-S-bd"/>
</dbReference>
<keyword evidence="5" id="KW-0274">FAD</keyword>
<dbReference type="PANTHER" id="PTHR43498:SF1">
    <property type="entry name" value="COB--COM HETERODISULFIDE REDUCTASE IRON-SULFUR SUBUNIT A"/>
    <property type="match status" value="1"/>
</dbReference>
<dbReference type="InterPro" id="IPR039650">
    <property type="entry name" value="HdrA-like"/>
</dbReference>
<evidence type="ECO:0000256" key="1">
    <source>
        <dbReference type="ARBA" id="ARBA00001974"/>
    </source>
</evidence>
<dbReference type="SUPFAM" id="SSF54862">
    <property type="entry name" value="4Fe-4S ferredoxins"/>
    <property type="match status" value="1"/>
</dbReference>
<dbReference type="EMBL" id="SOIP01000246">
    <property type="protein sequence ID" value="TET81360.1"/>
    <property type="molecule type" value="Genomic_DNA"/>
</dbReference>
<dbReference type="PROSITE" id="PS51379">
    <property type="entry name" value="4FE4S_FER_2"/>
    <property type="match status" value="2"/>
</dbReference>
<dbReference type="Pfam" id="PF12838">
    <property type="entry name" value="Fer4_7"/>
    <property type="match status" value="1"/>
</dbReference>
<feature type="domain" description="4Fe-4S ferredoxin-type" evidence="9">
    <location>
        <begin position="438"/>
        <end position="467"/>
    </location>
</feature>